<dbReference type="GO" id="GO:0006897">
    <property type="term" value="P:endocytosis"/>
    <property type="evidence" value="ECO:0007669"/>
    <property type="project" value="InterPro"/>
</dbReference>
<dbReference type="GO" id="GO:0051666">
    <property type="term" value="P:actin cortical patch localization"/>
    <property type="evidence" value="ECO:0007669"/>
    <property type="project" value="InterPro"/>
</dbReference>
<evidence type="ECO:0000259" key="5">
    <source>
        <dbReference type="PROSITE" id="PS51021"/>
    </source>
</evidence>
<dbReference type="PANTHER" id="PTHR47174:SF3">
    <property type="entry name" value="BRIDGING INTEGRATOR 3"/>
    <property type="match status" value="1"/>
</dbReference>
<protein>
    <recommendedName>
        <fullName evidence="5">BAR domain-containing protein</fullName>
    </recommendedName>
</protein>
<accession>A0AAD5XI85</accession>
<keyword evidence="4" id="KW-0175">Coiled coil</keyword>
<keyword evidence="3" id="KW-0206">Cytoskeleton</keyword>
<dbReference type="InterPro" id="IPR027267">
    <property type="entry name" value="AH/BAR_dom_sf"/>
</dbReference>
<dbReference type="PANTHER" id="PTHR47174">
    <property type="entry name" value="BRIDGING INTEGRATOR 3"/>
    <property type="match status" value="1"/>
</dbReference>
<dbReference type="FunFam" id="1.20.1270.60:FF:000014">
    <property type="entry name" value="Protein hob3, variant"/>
    <property type="match status" value="1"/>
</dbReference>
<gene>
    <name evidence="6" type="ORF">HDU87_001226</name>
</gene>
<evidence type="ECO:0000256" key="3">
    <source>
        <dbReference type="ARBA" id="ARBA00023212"/>
    </source>
</evidence>
<keyword evidence="2" id="KW-0963">Cytoplasm</keyword>
<dbReference type="GO" id="GO:0008289">
    <property type="term" value="F:lipid binding"/>
    <property type="evidence" value="ECO:0007669"/>
    <property type="project" value="TreeGrafter"/>
</dbReference>
<dbReference type="InterPro" id="IPR046982">
    <property type="entry name" value="BIN3/RVS161-like"/>
</dbReference>
<dbReference type="SMART" id="SM00721">
    <property type="entry name" value="BAR"/>
    <property type="match status" value="1"/>
</dbReference>
<name>A0AAD5XI85_9FUNG</name>
<dbReference type="GO" id="GO:0043332">
    <property type="term" value="C:mating projection tip"/>
    <property type="evidence" value="ECO:0007669"/>
    <property type="project" value="TreeGrafter"/>
</dbReference>
<evidence type="ECO:0000256" key="1">
    <source>
        <dbReference type="ARBA" id="ARBA00004245"/>
    </source>
</evidence>
<dbReference type="GO" id="GO:0031097">
    <property type="term" value="C:medial cortex"/>
    <property type="evidence" value="ECO:0007669"/>
    <property type="project" value="TreeGrafter"/>
</dbReference>
<dbReference type="Proteomes" id="UP001212152">
    <property type="component" value="Unassembled WGS sequence"/>
</dbReference>
<evidence type="ECO:0000313" key="7">
    <source>
        <dbReference type="Proteomes" id="UP001212152"/>
    </source>
</evidence>
<dbReference type="GO" id="GO:0015629">
    <property type="term" value="C:actin cytoskeleton"/>
    <property type="evidence" value="ECO:0007669"/>
    <property type="project" value="TreeGrafter"/>
</dbReference>
<dbReference type="EMBL" id="JADGJQ010000125">
    <property type="protein sequence ID" value="KAJ3168111.1"/>
    <property type="molecule type" value="Genomic_DNA"/>
</dbReference>
<sequence>MSWHGLKKAVSRATTSVMQSTGAIDKTIDKEFEEEEKRLKALETKSENLHREAKGYLDAVRGTTLAQQRIAETINAFYEEGSPLGYAGAQYKLAVNKVDEQARAELDNNYRLAVLDPLGKLVATFPDFNEARKIRAKKLLDYDRVRSNVRKLVERPSDDPQRLPRAEQEANAAREVYSHYNDLLTTEIPKLVAMRVPYLDPCFTALVKSQVQFNDSAYQHLDTIRAAFPNEEGRPLESQIEDVLLQMRELTICANN</sequence>
<dbReference type="Pfam" id="PF03114">
    <property type="entry name" value="BAR"/>
    <property type="match status" value="1"/>
</dbReference>
<evidence type="ECO:0000256" key="4">
    <source>
        <dbReference type="SAM" id="Coils"/>
    </source>
</evidence>
<feature type="domain" description="BAR" evidence="5">
    <location>
        <begin position="17"/>
        <end position="237"/>
    </location>
</feature>
<comment type="caution">
    <text evidence="6">The sequence shown here is derived from an EMBL/GenBank/DDBJ whole genome shotgun (WGS) entry which is preliminary data.</text>
</comment>
<dbReference type="AlphaFoldDB" id="A0AAD5XI85"/>
<dbReference type="PROSITE" id="PS51021">
    <property type="entry name" value="BAR"/>
    <property type="match status" value="1"/>
</dbReference>
<dbReference type="Gene3D" id="1.20.1270.60">
    <property type="entry name" value="Arfaptin homology (AH) domain/BAR domain"/>
    <property type="match status" value="1"/>
</dbReference>
<organism evidence="6 7">
    <name type="scientific">Geranomyces variabilis</name>
    <dbReference type="NCBI Taxonomy" id="109894"/>
    <lineage>
        <taxon>Eukaryota</taxon>
        <taxon>Fungi</taxon>
        <taxon>Fungi incertae sedis</taxon>
        <taxon>Chytridiomycota</taxon>
        <taxon>Chytridiomycota incertae sedis</taxon>
        <taxon>Chytridiomycetes</taxon>
        <taxon>Spizellomycetales</taxon>
        <taxon>Powellomycetaceae</taxon>
        <taxon>Geranomyces</taxon>
    </lineage>
</organism>
<dbReference type="GO" id="GO:1990528">
    <property type="term" value="C:Rvs161p-Rvs167p complex"/>
    <property type="evidence" value="ECO:0007669"/>
    <property type="project" value="TreeGrafter"/>
</dbReference>
<proteinExistence type="predicted"/>
<reference evidence="6" key="1">
    <citation type="submission" date="2020-05" db="EMBL/GenBank/DDBJ databases">
        <title>Phylogenomic resolution of chytrid fungi.</title>
        <authorList>
            <person name="Stajich J.E."/>
            <person name="Amses K."/>
            <person name="Simmons R."/>
            <person name="Seto K."/>
            <person name="Myers J."/>
            <person name="Bonds A."/>
            <person name="Quandt C.A."/>
            <person name="Barry K."/>
            <person name="Liu P."/>
            <person name="Grigoriev I."/>
            <person name="Longcore J.E."/>
            <person name="James T.Y."/>
        </authorList>
    </citation>
    <scope>NUCLEOTIDE SEQUENCE</scope>
    <source>
        <strain evidence="6">JEL0379</strain>
    </source>
</reference>
<evidence type="ECO:0000256" key="2">
    <source>
        <dbReference type="ARBA" id="ARBA00022490"/>
    </source>
</evidence>
<comment type="subcellular location">
    <subcellularLocation>
        <location evidence="1">Cytoplasm</location>
        <location evidence="1">Cytoskeleton</location>
    </subcellularLocation>
</comment>
<feature type="coiled-coil region" evidence="4">
    <location>
        <begin position="25"/>
        <end position="59"/>
    </location>
</feature>
<dbReference type="GO" id="GO:0097320">
    <property type="term" value="P:plasma membrane tubulation"/>
    <property type="evidence" value="ECO:0007669"/>
    <property type="project" value="TreeGrafter"/>
</dbReference>
<dbReference type="SUPFAM" id="SSF103657">
    <property type="entry name" value="BAR/IMD domain-like"/>
    <property type="match status" value="1"/>
</dbReference>
<keyword evidence="7" id="KW-1185">Reference proteome</keyword>
<evidence type="ECO:0000313" key="6">
    <source>
        <dbReference type="EMBL" id="KAJ3168111.1"/>
    </source>
</evidence>
<dbReference type="InterPro" id="IPR004148">
    <property type="entry name" value="BAR_dom"/>
</dbReference>